<feature type="region of interest" description="Disordered" evidence="1">
    <location>
        <begin position="1"/>
        <end position="25"/>
    </location>
</feature>
<comment type="caution">
    <text evidence="2">The sequence shown here is derived from an EMBL/GenBank/DDBJ whole genome shotgun (WGS) entry which is preliminary data.</text>
</comment>
<evidence type="ECO:0000313" key="2">
    <source>
        <dbReference type="EMBL" id="KAK1850138.1"/>
    </source>
</evidence>
<proteinExistence type="predicted"/>
<dbReference type="EMBL" id="JAQOWY010000126">
    <property type="protein sequence ID" value="KAK1850138.1"/>
    <property type="molecule type" value="Genomic_DNA"/>
</dbReference>
<reference evidence="2" key="1">
    <citation type="submission" date="2023-01" db="EMBL/GenBank/DDBJ databases">
        <title>Colletotrichum chrysophilum M932 genome sequence.</title>
        <authorList>
            <person name="Baroncelli R."/>
        </authorList>
    </citation>
    <scope>NUCLEOTIDE SEQUENCE</scope>
    <source>
        <strain evidence="2">M932</strain>
    </source>
</reference>
<sequence length="74" mass="8289">MASPAAFGVSSPIAITNTEAGEEESRWNDIRGRRLGRVSEEQPYLADLDRLVLQIHSRPVENRKSPVPEQPHLI</sequence>
<evidence type="ECO:0000256" key="1">
    <source>
        <dbReference type="SAM" id="MobiDB-lite"/>
    </source>
</evidence>
<name>A0AAD9ALI6_9PEZI</name>
<protein>
    <submittedName>
        <fullName evidence="2">Uncharacterized protein</fullName>
    </submittedName>
</protein>
<gene>
    <name evidence="2" type="ORF">CCHR01_07214</name>
</gene>
<keyword evidence="3" id="KW-1185">Reference proteome</keyword>
<dbReference type="Proteomes" id="UP001243330">
    <property type="component" value="Unassembled WGS sequence"/>
</dbReference>
<organism evidence="2 3">
    <name type="scientific">Colletotrichum chrysophilum</name>
    <dbReference type="NCBI Taxonomy" id="1836956"/>
    <lineage>
        <taxon>Eukaryota</taxon>
        <taxon>Fungi</taxon>
        <taxon>Dikarya</taxon>
        <taxon>Ascomycota</taxon>
        <taxon>Pezizomycotina</taxon>
        <taxon>Sordariomycetes</taxon>
        <taxon>Hypocreomycetidae</taxon>
        <taxon>Glomerellales</taxon>
        <taxon>Glomerellaceae</taxon>
        <taxon>Colletotrichum</taxon>
        <taxon>Colletotrichum gloeosporioides species complex</taxon>
    </lineage>
</organism>
<evidence type="ECO:0000313" key="3">
    <source>
        <dbReference type="Proteomes" id="UP001243330"/>
    </source>
</evidence>
<dbReference type="AlphaFoldDB" id="A0AAD9ALI6"/>
<accession>A0AAD9ALI6</accession>